<evidence type="ECO:0000313" key="3">
    <source>
        <dbReference type="Proteomes" id="UP000335636"/>
    </source>
</evidence>
<name>A0A5E4BV43_MARMO</name>
<protein>
    <submittedName>
        <fullName evidence="2">Uncharacterized protein</fullName>
    </submittedName>
</protein>
<reference evidence="1" key="2">
    <citation type="submission" date="2020-08" db="EMBL/GenBank/DDBJ databases">
        <authorList>
            <person name="Shumante A."/>
            <person name="Zimin A.V."/>
            <person name="Puiu D."/>
            <person name="Salzberg S.L."/>
        </authorList>
    </citation>
    <scope>NUCLEOTIDE SEQUENCE</scope>
    <source>
        <strain evidence="1">WC2-LM</strain>
        <tissue evidence="1">Liver</tissue>
    </source>
</reference>
<gene>
    <name evidence="1" type="ORF">GHT09_011245</name>
    <name evidence="2" type="ORF">MONAX_5E001132</name>
</gene>
<organism evidence="2 3">
    <name type="scientific">Marmota monax</name>
    <name type="common">Woodchuck</name>
    <dbReference type="NCBI Taxonomy" id="9995"/>
    <lineage>
        <taxon>Eukaryota</taxon>
        <taxon>Metazoa</taxon>
        <taxon>Chordata</taxon>
        <taxon>Craniata</taxon>
        <taxon>Vertebrata</taxon>
        <taxon>Euteleostomi</taxon>
        <taxon>Mammalia</taxon>
        <taxon>Eutheria</taxon>
        <taxon>Euarchontoglires</taxon>
        <taxon>Glires</taxon>
        <taxon>Rodentia</taxon>
        <taxon>Sciuromorpha</taxon>
        <taxon>Sciuridae</taxon>
        <taxon>Xerinae</taxon>
        <taxon>Marmotini</taxon>
        <taxon>Marmota</taxon>
    </lineage>
</organism>
<accession>A0A5E4BV43</accession>
<keyword evidence="3" id="KW-1185">Reference proteome</keyword>
<evidence type="ECO:0000313" key="2">
    <source>
        <dbReference type="EMBL" id="VTJ72880.1"/>
    </source>
</evidence>
<evidence type="ECO:0000313" key="1">
    <source>
        <dbReference type="EMBL" id="KAF7477661.1"/>
    </source>
</evidence>
<sequence length="149" mass="16770">MAAKPPFNLDIDLCLIERPLDEFQAHLILWVTQRRDMVHLCCNRLKIFGKPTSHNRKVLRLLQLDCPEGGSALHLGALHLGCLCFFLGPDEEPEDTAGLPGPLPAHTSPEEQEQLIAQLTSQFLRMDCLWKSCVDAVLLLKGHLEQVLR</sequence>
<dbReference type="Proteomes" id="UP000662637">
    <property type="component" value="Unassembled WGS sequence"/>
</dbReference>
<dbReference type="AlphaFoldDB" id="A0A5E4BV43"/>
<dbReference type="Proteomes" id="UP000335636">
    <property type="component" value="Unassembled WGS sequence"/>
</dbReference>
<proteinExistence type="predicted"/>
<dbReference type="EMBL" id="WJEC01001851">
    <property type="protein sequence ID" value="KAF7477661.1"/>
    <property type="molecule type" value="Genomic_DNA"/>
</dbReference>
<dbReference type="EMBL" id="CABDUW010000646">
    <property type="protein sequence ID" value="VTJ72880.1"/>
    <property type="molecule type" value="Genomic_DNA"/>
</dbReference>
<reference evidence="2 3" key="1">
    <citation type="submission" date="2019-04" db="EMBL/GenBank/DDBJ databases">
        <authorList>
            <person name="Alioto T."/>
            <person name="Alioto T."/>
        </authorList>
    </citation>
    <scope>NUCLEOTIDE SEQUENCE [LARGE SCALE GENOMIC DNA]</scope>
</reference>